<dbReference type="AlphaFoldDB" id="A0A011LYM3"/>
<dbReference type="Proteomes" id="UP000054123">
    <property type="component" value="Unassembled WGS sequence"/>
</dbReference>
<dbReference type="NCBIfam" id="TIGR00654">
    <property type="entry name" value="PhzF_family"/>
    <property type="match status" value="1"/>
</dbReference>
<comment type="caution">
    <text evidence="3">The sequence shown here is derived from an EMBL/GenBank/DDBJ whole genome shotgun (WGS) entry which is preliminary data.</text>
</comment>
<dbReference type="GO" id="GO:0005737">
    <property type="term" value="C:cytoplasm"/>
    <property type="evidence" value="ECO:0007669"/>
    <property type="project" value="TreeGrafter"/>
</dbReference>
<evidence type="ECO:0000256" key="1">
    <source>
        <dbReference type="ARBA" id="ARBA00008270"/>
    </source>
</evidence>
<dbReference type="Gene3D" id="3.10.310.10">
    <property type="entry name" value="Diaminopimelate Epimerase, Chain A, domain 1"/>
    <property type="match status" value="2"/>
</dbReference>
<evidence type="ECO:0000313" key="4">
    <source>
        <dbReference type="Proteomes" id="UP000054123"/>
    </source>
</evidence>
<dbReference type="PATRIC" id="fig|1450449.3.peg.1242"/>
<gene>
    <name evidence="3" type="ORF">AK33_06360</name>
</gene>
<comment type="similarity">
    <text evidence="1">Belongs to the PhzF family.</text>
</comment>
<dbReference type="GO" id="GO:0016853">
    <property type="term" value="F:isomerase activity"/>
    <property type="evidence" value="ECO:0007669"/>
    <property type="project" value="UniProtKB-KW"/>
</dbReference>
<dbReference type="RefSeq" id="WP_042802791.1">
    <property type="nucleotide sequence ID" value="NZ_AVSP01000010.1"/>
</dbReference>
<accession>A0A011LYM3</accession>
<dbReference type="SUPFAM" id="SSF54506">
    <property type="entry name" value="Diaminopimelate epimerase-like"/>
    <property type="match status" value="1"/>
</dbReference>
<evidence type="ECO:0000313" key="3">
    <source>
        <dbReference type="EMBL" id="EXI62333.1"/>
    </source>
</evidence>
<protein>
    <submittedName>
        <fullName evidence="3">Isomerase</fullName>
    </submittedName>
</protein>
<dbReference type="EMBL" id="JANJ01000004">
    <property type="protein sequence ID" value="EXI62333.1"/>
    <property type="molecule type" value="Genomic_DNA"/>
</dbReference>
<dbReference type="Pfam" id="PF02567">
    <property type="entry name" value="PhzC-PhzF"/>
    <property type="match status" value="1"/>
</dbReference>
<reference evidence="3 4" key="1">
    <citation type="journal article" date="2014" name="Genome Announc.">
        <title>Genome Sequence of a Presumptive Mannheimia haemolytica Strain with an A1/A6-Cross-Reactive Serotype from a White-Tailed Deer (Odocoileus virginianus).</title>
        <authorList>
            <person name="Lawrence P.K."/>
            <person name="Bey R.F."/>
            <person name="Wiener B."/>
            <person name="Kittichotirat W."/>
            <person name="Bumgarner R.E."/>
        </authorList>
    </citation>
    <scope>NUCLEOTIDE SEQUENCE [LARGE SCALE GENOMIC DNA]</scope>
    <source>
        <strain evidence="3 4">PKL10</strain>
    </source>
</reference>
<dbReference type="OrthoDB" id="9788221at2"/>
<keyword evidence="3" id="KW-0413">Isomerase</keyword>
<dbReference type="STRING" id="1122190.GCA_000621105_01744"/>
<dbReference type="PANTHER" id="PTHR13774:SF32">
    <property type="entry name" value="ANTISENSE-ENHANCING SEQUENCE 1"/>
    <property type="match status" value="1"/>
</dbReference>
<sequence length="282" mass="31030">MRKYAYFLVNVFAESHFGGNPLAVFYEADGLTDAEMQLIARQFNLSEVVFVQSSPLPQAVKKLKIFTPDYEMPFAGHPTVGAAFVLHSLLHLPADYFLQTNAGLVEIQHQGELITLAINHDVEVEDAPLTKEECAEILGLPVGDIASSPSWVNTGVSQLLVELSFEQAVKNCKINANLFIEKAVSKDNIPQMYVWFREAQQAKVRLFFSSQGAVIEDPGTGSAAANLGGWHIKQGLAPLELRILQGDEMGRPNRLSLKVDEQNTIFVGGRAIQVGKGEFYLP</sequence>
<organism evidence="3 4">
    <name type="scientific">Mannheimia granulomatis</name>
    <dbReference type="NCBI Taxonomy" id="85402"/>
    <lineage>
        <taxon>Bacteria</taxon>
        <taxon>Pseudomonadati</taxon>
        <taxon>Pseudomonadota</taxon>
        <taxon>Gammaproteobacteria</taxon>
        <taxon>Pasteurellales</taxon>
        <taxon>Pasteurellaceae</taxon>
        <taxon>Mannheimia</taxon>
    </lineage>
</organism>
<dbReference type="PANTHER" id="PTHR13774">
    <property type="entry name" value="PHENAZINE BIOSYNTHESIS PROTEIN"/>
    <property type="match status" value="1"/>
</dbReference>
<evidence type="ECO:0000256" key="2">
    <source>
        <dbReference type="PIRSR" id="PIRSR016184-1"/>
    </source>
</evidence>
<proteinExistence type="inferred from homology"/>
<keyword evidence="4" id="KW-1185">Reference proteome</keyword>
<dbReference type="InterPro" id="IPR003719">
    <property type="entry name" value="Phenazine_PhzF-like"/>
</dbReference>
<name>A0A011LYM3_9PAST</name>
<feature type="active site" evidence="2">
    <location>
        <position position="47"/>
    </location>
</feature>
<dbReference type="PIRSF" id="PIRSF016184">
    <property type="entry name" value="PhzC_PhzF"/>
    <property type="match status" value="1"/>
</dbReference>